<dbReference type="InParanoid" id="A0A078AT66"/>
<proteinExistence type="predicted"/>
<sequence>MTDSNFSKEAVIMPNFQLLLLHQMLKIRSKALMANSFIQDHNPNILSTQGVHYQHSLKYDQKGRPLWNMEINKESPSPNSYYYKSNFKSLIEQSKNKPNKCQFGEPYEKFKRTCDIQSNIKVFDHSKYNVNATSHSPNQRIIKSRVPAYTIGAYEHDLFQEEIQRSQQVPAPDNYNVNDDNVKPQRYNNIGFGLDIKSTLKPIKYSPGPGDYNIDQLTSMNCKIQSRLRQHNFRQFLMNYQAKYNSRDIMHGSLQRGGENKALIQSQQIRYLFKKMPIINYHTQVDSRARSRLNDDISLGEVNIHNNNSSITIHNEEDDIKGRQSSDNCYNLWNGSTKLRAKSQQKGIKSSRIRQDNQEEILAQSQDYKTYLEEQNIKSNTEQKQQQQPEKTRFKQKKKNSSKNKAKSRERDATTPNHMLFI</sequence>
<evidence type="ECO:0000313" key="2">
    <source>
        <dbReference type="EMBL" id="CDW85650.1"/>
    </source>
</evidence>
<dbReference type="EMBL" id="CCKQ01013927">
    <property type="protein sequence ID" value="CDW85650.1"/>
    <property type="molecule type" value="Genomic_DNA"/>
</dbReference>
<evidence type="ECO:0000313" key="3">
    <source>
        <dbReference type="Proteomes" id="UP000039865"/>
    </source>
</evidence>
<dbReference type="Proteomes" id="UP000039865">
    <property type="component" value="Unassembled WGS sequence"/>
</dbReference>
<reference evidence="2 3" key="1">
    <citation type="submission" date="2014-06" db="EMBL/GenBank/DDBJ databases">
        <authorList>
            <person name="Swart Estienne"/>
        </authorList>
    </citation>
    <scope>NUCLEOTIDE SEQUENCE [LARGE SCALE GENOMIC DNA]</scope>
    <source>
        <strain evidence="2 3">130c</strain>
    </source>
</reference>
<organism evidence="2 3">
    <name type="scientific">Stylonychia lemnae</name>
    <name type="common">Ciliate</name>
    <dbReference type="NCBI Taxonomy" id="5949"/>
    <lineage>
        <taxon>Eukaryota</taxon>
        <taxon>Sar</taxon>
        <taxon>Alveolata</taxon>
        <taxon>Ciliophora</taxon>
        <taxon>Intramacronucleata</taxon>
        <taxon>Spirotrichea</taxon>
        <taxon>Stichotrichia</taxon>
        <taxon>Sporadotrichida</taxon>
        <taxon>Oxytrichidae</taxon>
        <taxon>Stylonychinae</taxon>
        <taxon>Stylonychia</taxon>
    </lineage>
</organism>
<accession>A0A078AT66</accession>
<dbReference type="AlphaFoldDB" id="A0A078AT66"/>
<keyword evidence="3" id="KW-1185">Reference proteome</keyword>
<feature type="compositionally biased region" description="Basic residues" evidence="1">
    <location>
        <begin position="394"/>
        <end position="406"/>
    </location>
</feature>
<protein>
    <submittedName>
        <fullName evidence="2">Uncharacterized protein</fullName>
    </submittedName>
</protein>
<evidence type="ECO:0000256" key="1">
    <source>
        <dbReference type="SAM" id="MobiDB-lite"/>
    </source>
</evidence>
<name>A0A078AT66_STYLE</name>
<gene>
    <name evidence="2" type="primary">Contig2355.g2538</name>
    <name evidence="2" type="ORF">STYLEM_14732</name>
</gene>
<feature type="region of interest" description="Disordered" evidence="1">
    <location>
        <begin position="373"/>
        <end position="422"/>
    </location>
</feature>